<dbReference type="EMBL" id="KV722330">
    <property type="protein sequence ID" value="OCH96503.1"/>
    <property type="molecule type" value="Genomic_DNA"/>
</dbReference>
<accession>A0A8E2J7F3</accession>
<dbReference type="AlphaFoldDB" id="A0A8E2J7F3"/>
<dbReference type="Proteomes" id="UP000250043">
    <property type="component" value="Unassembled WGS sequence"/>
</dbReference>
<reference evidence="2 3" key="1">
    <citation type="submission" date="2016-07" db="EMBL/GenBank/DDBJ databases">
        <title>Draft genome of the white-rot fungus Obba rivulosa 3A-2.</title>
        <authorList>
            <consortium name="DOE Joint Genome Institute"/>
            <person name="Miettinen O."/>
            <person name="Riley R."/>
            <person name="Acob R."/>
            <person name="Barry K."/>
            <person name="Cullen D."/>
            <person name="De Vries R."/>
            <person name="Hainaut M."/>
            <person name="Hatakka A."/>
            <person name="Henrissat B."/>
            <person name="Hilden K."/>
            <person name="Kuo R."/>
            <person name="Labutti K."/>
            <person name="Lipzen A."/>
            <person name="Makela M.R."/>
            <person name="Sandor L."/>
            <person name="Spatafora J.W."/>
            <person name="Grigoriev I.V."/>
            <person name="Hibbett D.S."/>
        </authorList>
    </citation>
    <scope>NUCLEOTIDE SEQUENCE [LARGE SCALE GENOMIC DNA]</scope>
    <source>
        <strain evidence="2 3">3A-2</strain>
    </source>
</reference>
<sequence length="82" mass="8876">MQHSKAEEGTAQGKSDTMGPRDVAARPRAAEADEEGIVVRLSHTSIESGAQKSDEDGRDQDENEEKRGNTTSSSLSEVREEC</sequence>
<evidence type="ECO:0000313" key="2">
    <source>
        <dbReference type="EMBL" id="OCH96503.1"/>
    </source>
</evidence>
<name>A0A8E2J7F3_9APHY</name>
<keyword evidence="3" id="KW-1185">Reference proteome</keyword>
<gene>
    <name evidence="2" type="ORF">OBBRIDRAFT_7353</name>
</gene>
<evidence type="ECO:0000256" key="1">
    <source>
        <dbReference type="SAM" id="MobiDB-lite"/>
    </source>
</evidence>
<protein>
    <submittedName>
        <fullName evidence="2">Uncharacterized protein</fullName>
    </submittedName>
</protein>
<proteinExistence type="predicted"/>
<feature type="region of interest" description="Disordered" evidence="1">
    <location>
        <begin position="1"/>
        <end position="82"/>
    </location>
</feature>
<evidence type="ECO:0000313" key="3">
    <source>
        <dbReference type="Proteomes" id="UP000250043"/>
    </source>
</evidence>
<organism evidence="2 3">
    <name type="scientific">Obba rivulosa</name>
    <dbReference type="NCBI Taxonomy" id="1052685"/>
    <lineage>
        <taxon>Eukaryota</taxon>
        <taxon>Fungi</taxon>
        <taxon>Dikarya</taxon>
        <taxon>Basidiomycota</taxon>
        <taxon>Agaricomycotina</taxon>
        <taxon>Agaricomycetes</taxon>
        <taxon>Polyporales</taxon>
        <taxon>Gelatoporiaceae</taxon>
        <taxon>Obba</taxon>
    </lineage>
</organism>
<feature type="compositionally biased region" description="Polar residues" evidence="1">
    <location>
        <begin position="42"/>
        <end position="51"/>
    </location>
</feature>